<keyword evidence="3" id="KW-1185">Reference proteome</keyword>
<dbReference type="Proteomes" id="UP000813463">
    <property type="component" value="Chromosome 1"/>
</dbReference>
<evidence type="ECO:0000313" key="4">
    <source>
        <dbReference type="RefSeq" id="XP_056690329.1"/>
    </source>
</evidence>
<dbReference type="PANTHER" id="PTHR33233">
    <property type="entry name" value="ENDONUCLEASE/EXONUCLEASE/PHOSPHATASE"/>
    <property type="match status" value="1"/>
</dbReference>
<dbReference type="InterPro" id="IPR025558">
    <property type="entry name" value="DUF4283"/>
</dbReference>
<dbReference type="Pfam" id="PF14111">
    <property type="entry name" value="DUF4283"/>
    <property type="match status" value="1"/>
</dbReference>
<dbReference type="RefSeq" id="XP_056690329.1">
    <property type="nucleotide sequence ID" value="XM_056834351.1"/>
</dbReference>
<feature type="region of interest" description="Disordered" evidence="1">
    <location>
        <begin position="320"/>
        <end position="356"/>
    </location>
</feature>
<dbReference type="GeneID" id="130465548"/>
<proteinExistence type="predicted"/>
<evidence type="ECO:0000256" key="1">
    <source>
        <dbReference type="SAM" id="MobiDB-lite"/>
    </source>
</evidence>
<gene>
    <name evidence="4" type="primary">LOC130465548</name>
</gene>
<sequence length="356" mass="41123">MAMQSRNQEDLHLILRLFRLDRLRRHSFNEWMQSVHRSANKVNNTPSNVDIGTISIPILQQFDEVMTEHADSVDDKFRPPDHIEMHPVSSPVQVDLDDIQDEVDFWNSSIICYIIGANPPIHVMEGFIRRIWKKFNVDKVVLVKKGIYLVRFLTMDMRDKVTSGHFFFDSKPMIVKPWSVDMDMEKEEIKSLGKPIKRDATTVSRDKLQYARVFVDMPITQNLPDKVSFMNEHGEMVQVPITYEWRPTVCDNCKLVGHSTIECRKGKTKRIWVQKKQQVQNHTEVVAPEVDQEGFQRSLRPIRVRPTNLVPTPVDNSFQMLNDDGGHSACSTAELDREDDIEEGNTGRGNSSKSYG</sequence>
<evidence type="ECO:0000259" key="2">
    <source>
        <dbReference type="Pfam" id="PF14111"/>
    </source>
</evidence>
<reference evidence="4" key="2">
    <citation type="submission" date="2025-08" db="UniProtKB">
        <authorList>
            <consortium name="RefSeq"/>
        </authorList>
    </citation>
    <scope>IDENTIFICATION</scope>
    <source>
        <tissue evidence="4">Leaf</tissue>
    </source>
</reference>
<accession>A0ABM3R3Z0</accession>
<dbReference type="PANTHER" id="PTHR33233:SF17">
    <property type="entry name" value="DUF4283 DOMAIN-CONTAINING PROTEIN"/>
    <property type="match status" value="1"/>
</dbReference>
<feature type="domain" description="DUF4283" evidence="2">
    <location>
        <begin position="105"/>
        <end position="184"/>
    </location>
</feature>
<protein>
    <recommendedName>
        <fullName evidence="2">DUF4283 domain-containing protein</fullName>
    </recommendedName>
</protein>
<evidence type="ECO:0000313" key="3">
    <source>
        <dbReference type="Proteomes" id="UP000813463"/>
    </source>
</evidence>
<reference evidence="3" key="1">
    <citation type="journal article" date="2021" name="Nat. Commun.">
        <title>Genomic analyses provide insights into spinach domestication and the genetic basis of agronomic traits.</title>
        <authorList>
            <person name="Cai X."/>
            <person name="Sun X."/>
            <person name="Xu C."/>
            <person name="Sun H."/>
            <person name="Wang X."/>
            <person name="Ge C."/>
            <person name="Zhang Z."/>
            <person name="Wang Q."/>
            <person name="Fei Z."/>
            <person name="Jiao C."/>
            <person name="Wang Q."/>
        </authorList>
    </citation>
    <scope>NUCLEOTIDE SEQUENCE [LARGE SCALE GENOMIC DNA]</scope>
    <source>
        <strain evidence="3">cv. Varoflay</strain>
    </source>
</reference>
<name>A0ABM3R3Z0_SPIOL</name>
<organism evidence="3 4">
    <name type="scientific">Spinacia oleracea</name>
    <name type="common">Spinach</name>
    <dbReference type="NCBI Taxonomy" id="3562"/>
    <lineage>
        <taxon>Eukaryota</taxon>
        <taxon>Viridiplantae</taxon>
        <taxon>Streptophyta</taxon>
        <taxon>Embryophyta</taxon>
        <taxon>Tracheophyta</taxon>
        <taxon>Spermatophyta</taxon>
        <taxon>Magnoliopsida</taxon>
        <taxon>eudicotyledons</taxon>
        <taxon>Gunneridae</taxon>
        <taxon>Pentapetalae</taxon>
        <taxon>Caryophyllales</taxon>
        <taxon>Chenopodiaceae</taxon>
        <taxon>Chenopodioideae</taxon>
        <taxon>Anserineae</taxon>
        <taxon>Spinacia</taxon>
    </lineage>
</organism>